<dbReference type="EMBL" id="RQIS01000006">
    <property type="protein sequence ID" value="RQH07141.1"/>
    <property type="molecule type" value="Genomic_DNA"/>
</dbReference>
<name>A0A3N6N8D2_9BURK</name>
<sequence length="194" mass="21126">MQDQFRKAAVAAVILAASSIVWANDELLPVIRDIDTPSGWQLTGTSSEAKRSSSCVLTSIRLPFDAATGYYFHLGGLRDVSSVSLSFSIDEVNGDDIHDATYETLTFTDEAGHAAVYGQPVPDVLRNVRSNDFRFSLSLDHEARDTFLKRLGEAVSVTATVEASPPRTWTLNLEDSTPAVAAFDRCLKTIRGRG</sequence>
<gene>
    <name evidence="2" type="ORF">D1Y85_10830</name>
</gene>
<organism evidence="2 3">
    <name type="scientific">Paraburkholderia dinghuensis</name>
    <dbReference type="NCBI Taxonomy" id="2305225"/>
    <lineage>
        <taxon>Bacteria</taxon>
        <taxon>Pseudomonadati</taxon>
        <taxon>Pseudomonadota</taxon>
        <taxon>Betaproteobacteria</taxon>
        <taxon>Burkholderiales</taxon>
        <taxon>Burkholderiaceae</taxon>
        <taxon>Paraburkholderia</taxon>
    </lineage>
</organism>
<evidence type="ECO:0000313" key="3">
    <source>
        <dbReference type="Proteomes" id="UP000272778"/>
    </source>
</evidence>
<proteinExistence type="predicted"/>
<dbReference type="AlphaFoldDB" id="A0A3N6N8D2"/>
<keyword evidence="1" id="KW-0732">Signal</keyword>
<comment type="caution">
    <text evidence="2">The sequence shown here is derived from an EMBL/GenBank/DDBJ whole genome shotgun (WGS) entry which is preliminary data.</text>
</comment>
<feature type="chain" id="PRO_5018256459" evidence="1">
    <location>
        <begin position="24"/>
        <end position="194"/>
    </location>
</feature>
<dbReference type="RefSeq" id="WP_124151033.1">
    <property type="nucleotide sequence ID" value="NZ_RQIS01000006.1"/>
</dbReference>
<dbReference type="Proteomes" id="UP000272778">
    <property type="component" value="Unassembled WGS sequence"/>
</dbReference>
<reference evidence="2 3" key="1">
    <citation type="submission" date="2018-11" db="EMBL/GenBank/DDBJ databases">
        <title>Paraburkholderia sp. DHOA04, isolated from soil.</title>
        <authorList>
            <person name="Gao Z.-H."/>
            <person name="Qiu L.-H."/>
            <person name="Fu J.-C."/>
        </authorList>
    </citation>
    <scope>NUCLEOTIDE SEQUENCE [LARGE SCALE GENOMIC DNA]</scope>
    <source>
        <strain evidence="2 3">DHOA04</strain>
    </source>
</reference>
<protein>
    <submittedName>
        <fullName evidence="2">Uncharacterized protein</fullName>
    </submittedName>
</protein>
<keyword evidence="3" id="KW-1185">Reference proteome</keyword>
<evidence type="ECO:0000313" key="2">
    <source>
        <dbReference type="EMBL" id="RQH07141.1"/>
    </source>
</evidence>
<accession>A0A3N6N8D2</accession>
<feature type="signal peptide" evidence="1">
    <location>
        <begin position="1"/>
        <end position="23"/>
    </location>
</feature>
<evidence type="ECO:0000256" key="1">
    <source>
        <dbReference type="SAM" id="SignalP"/>
    </source>
</evidence>